<gene>
    <name evidence="1" type="ORF">A7J15_11280</name>
</gene>
<dbReference type="Proteomes" id="UP000093355">
    <property type="component" value="Unassembled WGS sequence"/>
</dbReference>
<accession>A0A1B9NIX3</accession>
<dbReference type="AlphaFoldDB" id="A0A1B9NIX3"/>
<protein>
    <submittedName>
        <fullName evidence="1">Uncharacterized protein</fullName>
    </submittedName>
</protein>
<proteinExistence type="predicted"/>
<dbReference type="STRING" id="904291.A7J15_11280"/>
<dbReference type="RefSeq" id="WP_067028020.1">
    <property type="nucleotide sequence ID" value="NZ_CP038256.1"/>
</dbReference>
<name>A0A1B9NIX3_9MICO</name>
<reference evidence="1 2" key="1">
    <citation type="submission" date="2016-05" db="EMBL/GenBank/DDBJ databases">
        <authorList>
            <person name="Lavstsen T."/>
            <person name="Jespersen J.S."/>
        </authorList>
    </citation>
    <scope>NUCLEOTIDE SEQUENCE [LARGE SCALE GENOMIC DNA]</scope>
    <source>
        <strain evidence="1 2">YLB-01</strain>
    </source>
</reference>
<sequence>MPEEAARREWAALLDRFEQDLAGEPRAWTPPAAPLPPELADRAGRVLEAQRERIAALAAARDETLAQLVALRRVPTGDDRPVYLDRAG</sequence>
<keyword evidence="2" id="KW-1185">Reference proteome</keyword>
<evidence type="ECO:0000313" key="2">
    <source>
        <dbReference type="Proteomes" id="UP000093355"/>
    </source>
</evidence>
<dbReference type="EMBL" id="LXMD01000001">
    <property type="protein sequence ID" value="OCG76558.1"/>
    <property type="molecule type" value="Genomic_DNA"/>
</dbReference>
<evidence type="ECO:0000313" key="1">
    <source>
        <dbReference type="EMBL" id="OCG76558.1"/>
    </source>
</evidence>
<comment type="caution">
    <text evidence="1">The sequence shown here is derived from an EMBL/GenBank/DDBJ whole genome shotgun (WGS) entry which is preliminary data.</text>
</comment>
<organism evidence="1 2">
    <name type="scientific">Microbacterium sediminis</name>
    <dbReference type="NCBI Taxonomy" id="904291"/>
    <lineage>
        <taxon>Bacteria</taxon>
        <taxon>Bacillati</taxon>
        <taxon>Actinomycetota</taxon>
        <taxon>Actinomycetes</taxon>
        <taxon>Micrococcales</taxon>
        <taxon>Microbacteriaceae</taxon>
        <taxon>Microbacterium</taxon>
    </lineage>
</organism>